<evidence type="ECO:0000313" key="2">
    <source>
        <dbReference type="EMBL" id="KAF9503352.1"/>
    </source>
</evidence>
<evidence type="ECO:0000313" key="3">
    <source>
        <dbReference type="Proteomes" id="UP000886523"/>
    </source>
</evidence>
<keyword evidence="1" id="KW-0732">Signal</keyword>
<feature type="non-terminal residue" evidence="2">
    <location>
        <position position="194"/>
    </location>
</feature>
<name>A0A9P6ACE3_9AGAM</name>
<dbReference type="OrthoDB" id="3268677at2759"/>
<feature type="signal peptide" evidence="1">
    <location>
        <begin position="1"/>
        <end position="19"/>
    </location>
</feature>
<dbReference type="Proteomes" id="UP000886523">
    <property type="component" value="Unassembled WGS sequence"/>
</dbReference>
<dbReference type="EMBL" id="MU129375">
    <property type="protein sequence ID" value="KAF9503352.1"/>
    <property type="molecule type" value="Genomic_DNA"/>
</dbReference>
<protein>
    <submittedName>
        <fullName evidence="2">Uncharacterized protein</fullName>
    </submittedName>
</protein>
<proteinExistence type="predicted"/>
<reference evidence="2" key="1">
    <citation type="journal article" date="2020" name="Nat. Commun.">
        <title>Large-scale genome sequencing of mycorrhizal fungi provides insights into the early evolution of symbiotic traits.</title>
        <authorList>
            <person name="Miyauchi S."/>
            <person name="Kiss E."/>
            <person name="Kuo A."/>
            <person name="Drula E."/>
            <person name="Kohler A."/>
            <person name="Sanchez-Garcia M."/>
            <person name="Morin E."/>
            <person name="Andreopoulos B."/>
            <person name="Barry K.W."/>
            <person name="Bonito G."/>
            <person name="Buee M."/>
            <person name="Carver A."/>
            <person name="Chen C."/>
            <person name="Cichocki N."/>
            <person name="Clum A."/>
            <person name="Culley D."/>
            <person name="Crous P.W."/>
            <person name="Fauchery L."/>
            <person name="Girlanda M."/>
            <person name="Hayes R.D."/>
            <person name="Keri Z."/>
            <person name="LaButti K."/>
            <person name="Lipzen A."/>
            <person name="Lombard V."/>
            <person name="Magnuson J."/>
            <person name="Maillard F."/>
            <person name="Murat C."/>
            <person name="Nolan M."/>
            <person name="Ohm R.A."/>
            <person name="Pangilinan J."/>
            <person name="Pereira M.F."/>
            <person name="Perotto S."/>
            <person name="Peter M."/>
            <person name="Pfister S."/>
            <person name="Riley R."/>
            <person name="Sitrit Y."/>
            <person name="Stielow J.B."/>
            <person name="Szollosi G."/>
            <person name="Zifcakova L."/>
            <person name="Stursova M."/>
            <person name="Spatafora J.W."/>
            <person name="Tedersoo L."/>
            <person name="Vaario L.M."/>
            <person name="Yamada A."/>
            <person name="Yan M."/>
            <person name="Wang P."/>
            <person name="Xu J."/>
            <person name="Bruns T."/>
            <person name="Baldrian P."/>
            <person name="Vilgalys R."/>
            <person name="Dunand C."/>
            <person name="Henrissat B."/>
            <person name="Grigoriev I.V."/>
            <person name="Hibbett D."/>
            <person name="Nagy L.G."/>
            <person name="Martin F.M."/>
        </authorList>
    </citation>
    <scope>NUCLEOTIDE SEQUENCE</scope>
    <source>
        <strain evidence="2">UP504</strain>
    </source>
</reference>
<comment type="caution">
    <text evidence="2">The sequence shown here is derived from an EMBL/GenBank/DDBJ whole genome shotgun (WGS) entry which is preliminary data.</text>
</comment>
<sequence>PTETGLHALLFIFGDLVDACQNCSISFVERLVMAFQAKFFLDMWRAYLERAAYDPRRYFISHKSMDIAGIIVNRLISLVLVYCDFSSGPPGSLLPWLHSTEPTQHCFGEIRKLCPDFTLLNFHHMVWKLFLVMQSSVFRDNSAKERTTGYHHMYLQQHGIDLPQLSSFPSDDQIQEAIDHAYQESHHLMQRLGF</sequence>
<accession>A0A9P6ACE3</accession>
<dbReference type="AlphaFoldDB" id="A0A9P6ACE3"/>
<feature type="chain" id="PRO_5040514255" evidence="1">
    <location>
        <begin position="20"/>
        <end position="194"/>
    </location>
</feature>
<feature type="non-terminal residue" evidence="2">
    <location>
        <position position="1"/>
    </location>
</feature>
<keyword evidence="3" id="KW-1185">Reference proteome</keyword>
<organism evidence="2 3">
    <name type="scientific">Hydnum rufescens UP504</name>
    <dbReference type="NCBI Taxonomy" id="1448309"/>
    <lineage>
        <taxon>Eukaryota</taxon>
        <taxon>Fungi</taxon>
        <taxon>Dikarya</taxon>
        <taxon>Basidiomycota</taxon>
        <taxon>Agaricomycotina</taxon>
        <taxon>Agaricomycetes</taxon>
        <taxon>Cantharellales</taxon>
        <taxon>Hydnaceae</taxon>
        <taxon>Hydnum</taxon>
    </lineage>
</organism>
<evidence type="ECO:0000256" key="1">
    <source>
        <dbReference type="SAM" id="SignalP"/>
    </source>
</evidence>
<gene>
    <name evidence="2" type="ORF">BS47DRAFT_1255292</name>
</gene>